<name>A0A016VHI0_9BILA</name>
<comment type="caution">
    <text evidence="1">The sequence shown here is derived from an EMBL/GenBank/DDBJ whole genome shotgun (WGS) entry which is preliminary data.</text>
</comment>
<dbReference type="Proteomes" id="UP000024635">
    <property type="component" value="Unassembled WGS sequence"/>
</dbReference>
<protein>
    <recommendedName>
        <fullName evidence="3">SCP domain-containing protein</fullName>
    </recommendedName>
</protein>
<keyword evidence="2" id="KW-1185">Reference proteome</keyword>
<evidence type="ECO:0008006" key="3">
    <source>
        <dbReference type="Google" id="ProtNLM"/>
    </source>
</evidence>
<dbReference type="OrthoDB" id="10506599at2759"/>
<dbReference type="SUPFAM" id="SSF55797">
    <property type="entry name" value="PR-1-like"/>
    <property type="match status" value="1"/>
</dbReference>
<dbReference type="Gene3D" id="3.40.33.10">
    <property type="entry name" value="CAP"/>
    <property type="match status" value="1"/>
</dbReference>
<sequence>MCIKASLRAYSDSRLFPIVGNMLIGLLLLLNSYATATTYHPNDVCPADPQQLGDFRNAILTTHNSIRSQLAKGEIQQDDGSTLKGSKSLFALSYDCSLEALAIAAIPTTCSRQPVLDYSALGRSQNLAVPSQMDSFIRGTPAVSIQSKRS</sequence>
<proteinExistence type="predicted"/>
<accession>A0A016VHI0</accession>
<evidence type="ECO:0000313" key="2">
    <source>
        <dbReference type="Proteomes" id="UP000024635"/>
    </source>
</evidence>
<gene>
    <name evidence="1" type="primary">Acey_s0010.g1030</name>
    <name evidence="1" type="ORF">Y032_0010g1030</name>
</gene>
<dbReference type="InterPro" id="IPR035940">
    <property type="entry name" value="CAP_sf"/>
</dbReference>
<organism evidence="1 2">
    <name type="scientific">Ancylostoma ceylanicum</name>
    <dbReference type="NCBI Taxonomy" id="53326"/>
    <lineage>
        <taxon>Eukaryota</taxon>
        <taxon>Metazoa</taxon>
        <taxon>Ecdysozoa</taxon>
        <taxon>Nematoda</taxon>
        <taxon>Chromadorea</taxon>
        <taxon>Rhabditida</taxon>
        <taxon>Rhabditina</taxon>
        <taxon>Rhabditomorpha</taxon>
        <taxon>Strongyloidea</taxon>
        <taxon>Ancylostomatidae</taxon>
        <taxon>Ancylostomatinae</taxon>
        <taxon>Ancylostoma</taxon>
    </lineage>
</organism>
<dbReference type="AlphaFoldDB" id="A0A016VHI0"/>
<reference evidence="2" key="1">
    <citation type="journal article" date="2015" name="Nat. Genet.">
        <title>The genome and transcriptome of the zoonotic hookworm Ancylostoma ceylanicum identify infection-specific gene families.</title>
        <authorList>
            <person name="Schwarz E.M."/>
            <person name="Hu Y."/>
            <person name="Antoshechkin I."/>
            <person name="Miller M.M."/>
            <person name="Sternberg P.W."/>
            <person name="Aroian R.V."/>
        </authorList>
    </citation>
    <scope>NUCLEOTIDE SEQUENCE</scope>
    <source>
        <strain evidence="2">HY135</strain>
    </source>
</reference>
<dbReference type="EMBL" id="JARK01001346">
    <property type="protein sequence ID" value="EYC26228.1"/>
    <property type="molecule type" value="Genomic_DNA"/>
</dbReference>
<evidence type="ECO:0000313" key="1">
    <source>
        <dbReference type="EMBL" id="EYC26228.1"/>
    </source>
</evidence>